<accession>A0A0M3IPW2</accession>
<dbReference type="Proteomes" id="UP000036681">
    <property type="component" value="Unplaced"/>
</dbReference>
<sequence>MLPIHLKKKLRHLRALWPHRKVFDGGSQFTLENLLLKAIPANNVHSISCLVREL</sequence>
<keyword evidence="1" id="KW-1185">Reference proteome</keyword>
<name>A0A0M3IPW2_ASCLU</name>
<reference evidence="2" key="1">
    <citation type="submission" date="2017-02" db="UniProtKB">
        <authorList>
            <consortium name="WormBaseParasite"/>
        </authorList>
    </citation>
    <scope>IDENTIFICATION</scope>
</reference>
<evidence type="ECO:0000313" key="1">
    <source>
        <dbReference type="Proteomes" id="UP000036681"/>
    </source>
</evidence>
<proteinExistence type="predicted"/>
<dbReference type="WBParaSite" id="ALUE_0002079001-mRNA-1">
    <property type="protein sequence ID" value="ALUE_0002079001-mRNA-1"/>
    <property type="gene ID" value="ALUE_0002079001"/>
</dbReference>
<protein>
    <submittedName>
        <fullName evidence="2">Transposase</fullName>
    </submittedName>
</protein>
<dbReference type="AlphaFoldDB" id="A0A0M3IPW2"/>
<evidence type="ECO:0000313" key="2">
    <source>
        <dbReference type="WBParaSite" id="ALUE_0002079001-mRNA-1"/>
    </source>
</evidence>
<organism evidence="1 2">
    <name type="scientific">Ascaris lumbricoides</name>
    <name type="common">Giant roundworm</name>
    <dbReference type="NCBI Taxonomy" id="6252"/>
    <lineage>
        <taxon>Eukaryota</taxon>
        <taxon>Metazoa</taxon>
        <taxon>Ecdysozoa</taxon>
        <taxon>Nematoda</taxon>
        <taxon>Chromadorea</taxon>
        <taxon>Rhabditida</taxon>
        <taxon>Spirurina</taxon>
        <taxon>Ascaridomorpha</taxon>
        <taxon>Ascaridoidea</taxon>
        <taxon>Ascarididae</taxon>
        <taxon>Ascaris</taxon>
    </lineage>
</organism>